<evidence type="ECO:0000313" key="3">
    <source>
        <dbReference type="EMBL" id="CAD6223935.1"/>
    </source>
</evidence>
<dbReference type="AlphaFoldDB" id="A0A811NL53"/>
<reference evidence="3" key="1">
    <citation type="submission" date="2020-10" db="EMBL/GenBank/DDBJ databases">
        <authorList>
            <person name="Han B."/>
            <person name="Lu T."/>
            <person name="Zhao Q."/>
            <person name="Huang X."/>
            <person name="Zhao Y."/>
        </authorList>
    </citation>
    <scope>NUCLEOTIDE SEQUENCE</scope>
</reference>
<accession>A0A811NL53</accession>
<proteinExistence type="predicted"/>
<feature type="domain" description="Myb/SANT-like" evidence="2">
    <location>
        <begin position="94"/>
        <end position="177"/>
    </location>
</feature>
<dbReference type="EMBL" id="CAJGYO010000004">
    <property type="protein sequence ID" value="CAD6223935.1"/>
    <property type="molecule type" value="Genomic_DNA"/>
</dbReference>
<keyword evidence="1" id="KW-0472">Membrane</keyword>
<feature type="transmembrane region" description="Helical" evidence="1">
    <location>
        <begin position="6"/>
        <end position="28"/>
    </location>
</feature>
<comment type="caution">
    <text evidence="3">The sequence shown here is derived from an EMBL/GenBank/DDBJ whole genome shotgun (WGS) entry which is preliminary data.</text>
</comment>
<dbReference type="Pfam" id="PF12776">
    <property type="entry name" value="Myb_DNA-bind_3"/>
    <property type="match status" value="1"/>
</dbReference>
<keyword evidence="1" id="KW-0812">Transmembrane</keyword>
<evidence type="ECO:0000313" key="4">
    <source>
        <dbReference type="Proteomes" id="UP000604825"/>
    </source>
</evidence>
<sequence length="354" mass="38975">MTETNLISVVHLLCLVHLHILSIVDACLHVMYGDLIRMAGFVVATDMAAVAGARATAIVLAVAVAAPKVVDVGADAPTVVPVKGGAGGARPPMRWNNNTSGFILKRMAQIVSDGSRADKCIKDKDVNYVAKALLDYYGEAVSPTQVYNHLKKWRQKWARVVKLKDLSGVLFDHDVNAIMLEPDHYIGHYKDHPNDAEFLNTATRFYTEMETIFDSSMATDSVAAKIEGHGFTTAADVKCSPEMGEGSKATELLTSTMGVKRKRGNFSEEEMLMMTNMTDAVNNVASTLRETGSAHVDPDLYLAVMEIPGFTIEALIVAYTYLLENKALGRGFVNMAINHRYIWLRNYLAKNYYM</sequence>
<name>A0A811NL53_9POAL</name>
<dbReference type="PANTHER" id="PTHR47127">
    <property type="entry name" value="10A19I.15"/>
    <property type="match status" value="1"/>
</dbReference>
<organism evidence="3 4">
    <name type="scientific">Miscanthus lutarioriparius</name>
    <dbReference type="NCBI Taxonomy" id="422564"/>
    <lineage>
        <taxon>Eukaryota</taxon>
        <taxon>Viridiplantae</taxon>
        <taxon>Streptophyta</taxon>
        <taxon>Embryophyta</taxon>
        <taxon>Tracheophyta</taxon>
        <taxon>Spermatophyta</taxon>
        <taxon>Magnoliopsida</taxon>
        <taxon>Liliopsida</taxon>
        <taxon>Poales</taxon>
        <taxon>Poaceae</taxon>
        <taxon>PACMAD clade</taxon>
        <taxon>Panicoideae</taxon>
        <taxon>Andropogonodae</taxon>
        <taxon>Andropogoneae</taxon>
        <taxon>Saccharinae</taxon>
        <taxon>Miscanthus</taxon>
    </lineage>
</organism>
<protein>
    <recommendedName>
        <fullName evidence="2">Myb/SANT-like domain-containing protein</fullName>
    </recommendedName>
</protein>
<keyword evidence="4" id="KW-1185">Reference proteome</keyword>
<evidence type="ECO:0000259" key="2">
    <source>
        <dbReference type="Pfam" id="PF12776"/>
    </source>
</evidence>
<evidence type="ECO:0000256" key="1">
    <source>
        <dbReference type="SAM" id="Phobius"/>
    </source>
</evidence>
<dbReference type="InterPro" id="IPR024752">
    <property type="entry name" value="Myb/SANT-like_dom"/>
</dbReference>
<keyword evidence="1" id="KW-1133">Transmembrane helix</keyword>
<dbReference type="Proteomes" id="UP000604825">
    <property type="component" value="Unassembled WGS sequence"/>
</dbReference>
<gene>
    <name evidence="3" type="ORF">NCGR_LOCUS16323</name>
</gene>